<proteinExistence type="predicted"/>
<sequence>MHRNTGLPIGQELGMRKRVQHFLQLRARHRAAMRVHERFGPHGRDRGLAFAMGPFVIQMRAIRISSGFPRPQQHRVVLEIQHRRLAHQQFLGLVQVRFDTRVRRHGRKRVQLCNTHPRR</sequence>
<organism evidence="1">
    <name type="scientific">freshwater metagenome</name>
    <dbReference type="NCBI Taxonomy" id="449393"/>
    <lineage>
        <taxon>unclassified sequences</taxon>
        <taxon>metagenomes</taxon>
        <taxon>ecological metagenomes</taxon>
    </lineage>
</organism>
<accession>A0A6J7HUI6</accession>
<dbReference type="AlphaFoldDB" id="A0A6J7HUI6"/>
<evidence type="ECO:0000313" key="1">
    <source>
        <dbReference type="EMBL" id="CAB4920165.1"/>
    </source>
</evidence>
<gene>
    <name evidence="1" type="ORF">UFOPK3651_00808</name>
</gene>
<reference evidence="1" key="1">
    <citation type="submission" date="2020-05" db="EMBL/GenBank/DDBJ databases">
        <authorList>
            <person name="Chiriac C."/>
            <person name="Salcher M."/>
            <person name="Ghai R."/>
            <person name="Kavagutti S V."/>
        </authorList>
    </citation>
    <scope>NUCLEOTIDE SEQUENCE</scope>
</reference>
<name>A0A6J7HUI6_9ZZZZ</name>
<protein>
    <submittedName>
        <fullName evidence="1">Unannotated protein</fullName>
    </submittedName>
</protein>
<dbReference type="EMBL" id="CAFBMT010000003">
    <property type="protein sequence ID" value="CAB4920165.1"/>
    <property type="molecule type" value="Genomic_DNA"/>
</dbReference>